<dbReference type="InterPro" id="IPR027417">
    <property type="entry name" value="P-loop_NTPase"/>
</dbReference>
<reference evidence="1" key="1">
    <citation type="journal article" date="2014" name="Front. Microbiol.">
        <title>High frequency of phylogenetically diverse reductive dehalogenase-homologous genes in deep subseafloor sedimentary metagenomes.</title>
        <authorList>
            <person name="Kawai M."/>
            <person name="Futagami T."/>
            <person name="Toyoda A."/>
            <person name="Takaki Y."/>
            <person name="Nishi S."/>
            <person name="Hori S."/>
            <person name="Arai W."/>
            <person name="Tsubouchi T."/>
            <person name="Morono Y."/>
            <person name="Uchiyama I."/>
            <person name="Ito T."/>
            <person name="Fujiyama A."/>
            <person name="Inagaki F."/>
            <person name="Takami H."/>
        </authorList>
    </citation>
    <scope>NUCLEOTIDE SEQUENCE</scope>
    <source>
        <strain evidence="1">Expedition CK06-06</strain>
    </source>
</reference>
<proteinExistence type="predicted"/>
<gene>
    <name evidence="1" type="ORF">S01H1_31389</name>
</gene>
<dbReference type="SUPFAM" id="SSF52540">
    <property type="entry name" value="P-loop containing nucleoside triphosphate hydrolases"/>
    <property type="match status" value="1"/>
</dbReference>
<organism evidence="1">
    <name type="scientific">marine sediment metagenome</name>
    <dbReference type="NCBI Taxonomy" id="412755"/>
    <lineage>
        <taxon>unclassified sequences</taxon>
        <taxon>metagenomes</taxon>
        <taxon>ecological metagenomes</taxon>
    </lineage>
</organism>
<comment type="caution">
    <text evidence="1">The sequence shown here is derived from an EMBL/GenBank/DDBJ whole genome shotgun (WGS) entry which is preliminary data.</text>
</comment>
<feature type="non-terminal residue" evidence="1">
    <location>
        <position position="193"/>
    </location>
</feature>
<accession>X0T9B8</accession>
<sequence>MLVLLVSSLRPLVGKTAVSVGIAQRLDHDGHPLTLARLATAEPDEGAQADARCFASLPLSADKRDHPLSLEEIAELVKRTSSSDAVLVVELPAGSPVGEAARALGGVVVLVERSADLTAGKVAALQKEIGQGFAGLVLAAVPRARTAAIAGTLAQKGIPILALLPEDRLLSSPSIGEMAETLQAETLFADGRT</sequence>
<evidence type="ECO:0000313" key="1">
    <source>
        <dbReference type="EMBL" id="GAF90068.1"/>
    </source>
</evidence>
<dbReference type="EMBL" id="BARS01019365">
    <property type="protein sequence ID" value="GAF90068.1"/>
    <property type="molecule type" value="Genomic_DNA"/>
</dbReference>
<protein>
    <recommendedName>
        <fullName evidence="2">DRTGG domain-containing protein</fullName>
    </recommendedName>
</protein>
<name>X0T9B8_9ZZZZ</name>
<evidence type="ECO:0008006" key="2">
    <source>
        <dbReference type="Google" id="ProtNLM"/>
    </source>
</evidence>
<dbReference type="AlphaFoldDB" id="X0T9B8"/>